<evidence type="ECO:0000256" key="2">
    <source>
        <dbReference type="ARBA" id="ARBA00022448"/>
    </source>
</evidence>
<dbReference type="GO" id="GO:0005524">
    <property type="term" value="F:ATP binding"/>
    <property type="evidence" value="ECO:0007669"/>
    <property type="project" value="UniProtKB-KW"/>
</dbReference>
<dbReference type="EMBL" id="CP001998">
    <property type="protein sequence ID" value="ADE55171.1"/>
    <property type="molecule type" value="Genomic_DNA"/>
</dbReference>
<dbReference type="KEGG" id="caa:Caka_2153"/>
<evidence type="ECO:0000256" key="1">
    <source>
        <dbReference type="ARBA" id="ARBA00005417"/>
    </source>
</evidence>
<evidence type="ECO:0000313" key="7">
    <source>
        <dbReference type="EMBL" id="ADE55171.1"/>
    </source>
</evidence>
<dbReference type="HOGENOM" id="CLU_000604_1_2_0"/>
<dbReference type="eggNOG" id="COG0410">
    <property type="taxonomic scope" value="Bacteria"/>
</dbReference>
<keyword evidence="8" id="KW-1185">Reference proteome</keyword>
<dbReference type="SMART" id="SM00382">
    <property type="entry name" value="AAA"/>
    <property type="match status" value="1"/>
</dbReference>
<dbReference type="PANTHER" id="PTHR43820:SF5">
    <property type="entry name" value="HIGH-AFFINITY BRANCHED-CHAIN AMINO ACID TRANSPORT ATP-BINDING PROTEIN"/>
    <property type="match status" value="1"/>
</dbReference>
<dbReference type="CDD" id="cd03224">
    <property type="entry name" value="ABC_TM1139_LivF_branched"/>
    <property type="match status" value="1"/>
</dbReference>
<evidence type="ECO:0000259" key="6">
    <source>
        <dbReference type="PROSITE" id="PS50893"/>
    </source>
</evidence>
<reference evidence="7 8" key="1">
    <citation type="journal article" date="2010" name="Stand. Genomic Sci.">
        <title>Complete genome sequence of Coraliomargarita akajimensis type strain (04OKA010-24).</title>
        <authorList>
            <person name="Mavromatis K."/>
            <person name="Abt B."/>
            <person name="Brambilla E."/>
            <person name="Lapidus A."/>
            <person name="Copeland A."/>
            <person name="Deshpande S."/>
            <person name="Nolan M."/>
            <person name="Lucas S."/>
            <person name="Tice H."/>
            <person name="Cheng J.F."/>
            <person name="Han C."/>
            <person name="Detter J.C."/>
            <person name="Woyke T."/>
            <person name="Goodwin L."/>
            <person name="Pitluck S."/>
            <person name="Held B."/>
            <person name="Brettin T."/>
            <person name="Tapia R."/>
            <person name="Ivanova N."/>
            <person name="Mikhailova N."/>
            <person name="Pati A."/>
            <person name="Liolios K."/>
            <person name="Chen A."/>
            <person name="Palaniappan K."/>
            <person name="Land M."/>
            <person name="Hauser L."/>
            <person name="Chang Y.J."/>
            <person name="Jeffries C.D."/>
            <person name="Rohde M."/>
            <person name="Goker M."/>
            <person name="Bristow J."/>
            <person name="Eisen J.A."/>
            <person name="Markowitz V."/>
            <person name="Hugenholtz P."/>
            <person name="Klenk H.P."/>
            <person name="Kyrpides N.C."/>
        </authorList>
    </citation>
    <scope>NUCLEOTIDE SEQUENCE [LARGE SCALE GENOMIC DNA]</scope>
    <source>
        <strain evidence="8">DSM 45221 / IAM 15411 / JCM 23193 / KCTC 12865</strain>
    </source>
</reference>
<dbReference type="GO" id="GO:0015807">
    <property type="term" value="P:L-amino acid transport"/>
    <property type="evidence" value="ECO:0007669"/>
    <property type="project" value="TreeGrafter"/>
</dbReference>
<dbReference type="InterPro" id="IPR027417">
    <property type="entry name" value="P-loop_NTPase"/>
</dbReference>
<evidence type="ECO:0000256" key="3">
    <source>
        <dbReference type="ARBA" id="ARBA00022741"/>
    </source>
</evidence>
<protein>
    <submittedName>
        <fullName evidence="7">Urea ABC transporter, ATP-binding protein UrtE</fullName>
    </submittedName>
</protein>
<name>D5EM11_CORAD</name>
<dbReference type="InterPro" id="IPR052156">
    <property type="entry name" value="BCAA_Transport_ATP-bd_LivF"/>
</dbReference>
<dbReference type="AlphaFoldDB" id="D5EM11"/>
<evidence type="ECO:0000256" key="5">
    <source>
        <dbReference type="ARBA" id="ARBA00022970"/>
    </source>
</evidence>
<sequence length="243" mass="26316">MSSESNTSATQPLLEVKNLKASYDESIILRGIDMVVPPNSVVALLGRNGVGKTSLLRSIMGLMPKTEGSITLEGQAIEGLRTDQRARLGLGYVPQGRDIFPNLTVQENLEVSISIAGQSGKDKLEEVYELFPVIKEMLGRKGGVLSGGQQQQLAIGRALLTNPKLLILDEPTEGIQPSIIDQIEDAIHLLKKQGNLSIILVEQYLDFAKAASDTFTILDRGSVVLSGESEELTSEVIEKYLTV</sequence>
<dbReference type="STRING" id="583355.Caka_2153"/>
<dbReference type="SUPFAM" id="SSF52540">
    <property type="entry name" value="P-loop containing nucleoside triphosphate hydrolases"/>
    <property type="match status" value="1"/>
</dbReference>
<dbReference type="Proteomes" id="UP000000925">
    <property type="component" value="Chromosome"/>
</dbReference>
<dbReference type="GO" id="GO:0015658">
    <property type="term" value="F:branched-chain amino acid transmembrane transporter activity"/>
    <property type="evidence" value="ECO:0007669"/>
    <property type="project" value="TreeGrafter"/>
</dbReference>
<gene>
    <name evidence="7" type="ordered locus">Caka_2153</name>
</gene>
<dbReference type="GO" id="GO:0016887">
    <property type="term" value="F:ATP hydrolysis activity"/>
    <property type="evidence" value="ECO:0007669"/>
    <property type="project" value="InterPro"/>
</dbReference>
<dbReference type="OrthoDB" id="9779136at2"/>
<keyword evidence="2" id="KW-0813">Transport</keyword>
<dbReference type="Pfam" id="PF00005">
    <property type="entry name" value="ABC_tran"/>
    <property type="match status" value="1"/>
</dbReference>
<keyword evidence="4 7" id="KW-0067">ATP-binding</keyword>
<dbReference type="Gene3D" id="3.40.50.300">
    <property type="entry name" value="P-loop containing nucleotide triphosphate hydrolases"/>
    <property type="match status" value="1"/>
</dbReference>
<dbReference type="PROSITE" id="PS50893">
    <property type="entry name" value="ABC_TRANSPORTER_2"/>
    <property type="match status" value="1"/>
</dbReference>
<comment type="similarity">
    <text evidence="1">Belongs to the ABC transporter superfamily.</text>
</comment>
<proteinExistence type="inferred from homology"/>
<organism evidence="7 8">
    <name type="scientific">Coraliomargarita akajimensis (strain DSM 45221 / IAM 15411 / JCM 23193 / KCTC 12865 / 04OKA010-24)</name>
    <dbReference type="NCBI Taxonomy" id="583355"/>
    <lineage>
        <taxon>Bacteria</taxon>
        <taxon>Pseudomonadati</taxon>
        <taxon>Verrucomicrobiota</taxon>
        <taxon>Opitutia</taxon>
        <taxon>Puniceicoccales</taxon>
        <taxon>Coraliomargaritaceae</taxon>
        <taxon>Coraliomargarita</taxon>
    </lineage>
</organism>
<evidence type="ECO:0000256" key="4">
    <source>
        <dbReference type="ARBA" id="ARBA00022840"/>
    </source>
</evidence>
<dbReference type="NCBIfam" id="TIGR03410">
    <property type="entry name" value="urea_trans_UrtE"/>
    <property type="match status" value="1"/>
</dbReference>
<dbReference type="InterPro" id="IPR017780">
    <property type="entry name" value="ABC_transptr_urea_ATP-bd_UrtE"/>
</dbReference>
<dbReference type="PANTHER" id="PTHR43820">
    <property type="entry name" value="HIGH-AFFINITY BRANCHED-CHAIN AMINO ACID TRANSPORT ATP-BINDING PROTEIN LIVF"/>
    <property type="match status" value="1"/>
</dbReference>
<dbReference type="InterPro" id="IPR003439">
    <property type="entry name" value="ABC_transporter-like_ATP-bd"/>
</dbReference>
<feature type="domain" description="ABC transporter" evidence="6">
    <location>
        <begin position="14"/>
        <end position="243"/>
    </location>
</feature>
<dbReference type="RefSeq" id="WP_013043893.1">
    <property type="nucleotide sequence ID" value="NC_014008.1"/>
</dbReference>
<keyword evidence="5" id="KW-0029">Amino-acid transport</keyword>
<dbReference type="InterPro" id="IPR003593">
    <property type="entry name" value="AAA+_ATPase"/>
</dbReference>
<accession>D5EM11</accession>
<evidence type="ECO:0000313" key="8">
    <source>
        <dbReference type="Proteomes" id="UP000000925"/>
    </source>
</evidence>
<keyword evidence="3" id="KW-0547">Nucleotide-binding</keyword>